<organism evidence="6 7">
    <name type="scientific">Salmonella enterica</name>
    <name type="common">Salmonella choleraesuis</name>
    <dbReference type="NCBI Taxonomy" id="28901"/>
    <lineage>
        <taxon>Bacteria</taxon>
        <taxon>Pseudomonadati</taxon>
        <taxon>Pseudomonadota</taxon>
        <taxon>Gammaproteobacteria</taxon>
        <taxon>Enterobacterales</taxon>
        <taxon>Enterobacteriaceae</taxon>
        <taxon>Salmonella</taxon>
    </lineage>
</organism>
<proteinExistence type="inferred from homology"/>
<dbReference type="AlphaFoldDB" id="A0A379SHS4"/>
<dbReference type="InterPro" id="IPR008966">
    <property type="entry name" value="Adhesion_dom_sf"/>
</dbReference>
<dbReference type="Proteomes" id="UP000254332">
    <property type="component" value="Unassembled WGS sequence"/>
</dbReference>
<dbReference type="InterPro" id="IPR036937">
    <property type="entry name" value="Adhesion_dom_fimbrial_sf"/>
</dbReference>
<keyword evidence="3" id="KW-0732">Signal</keyword>
<comment type="similarity">
    <text evidence="2">Belongs to the fimbrial protein family.</text>
</comment>
<evidence type="ECO:0000313" key="6">
    <source>
        <dbReference type="EMBL" id="SUG27794.1"/>
    </source>
</evidence>
<dbReference type="InterPro" id="IPR050263">
    <property type="entry name" value="Bact_Fimbrial_Adh_Pro"/>
</dbReference>
<reference evidence="6 7" key="1">
    <citation type="submission" date="2018-06" db="EMBL/GenBank/DDBJ databases">
        <authorList>
            <consortium name="Pathogen Informatics"/>
            <person name="Doyle S."/>
        </authorList>
    </citation>
    <scope>NUCLEOTIDE SEQUENCE [LARGE SCALE GENOMIC DNA]</scope>
    <source>
        <strain evidence="6 7">NCTC10718</strain>
    </source>
</reference>
<feature type="domain" description="Fimbrial-type adhesion" evidence="5">
    <location>
        <begin position="33"/>
        <end position="180"/>
    </location>
</feature>
<dbReference type="PANTHER" id="PTHR33420">
    <property type="entry name" value="FIMBRIAL SUBUNIT ELFA-RELATED"/>
    <property type="match status" value="1"/>
</dbReference>
<dbReference type="Pfam" id="PF00419">
    <property type="entry name" value="Fimbrial"/>
    <property type="match status" value="1"/>
</dbReference>
<evidence type="ECO:0000256" key="4">
    <source>
        <dbReference type="ARBA" id="ARBA00023263"/>
    </source>
</evidence>
<dbReference type="Gene3D" id="2.60.40.1090">
    <property type="entry name" value="Fimbrial-type adhesion domain"/>
    <property type="match status" value="1"/>
</dbReference>
<accession>A0A379SHS4</accession>
<keyword evidence="4" id="KW-0281">Fimbrium</keyword>
<name>A0A379SHS4_SALER</name>
<protein>
    <submittedName>
        <fullName evidence="6">Fimbrial adapter papK</fullName>
    </submittedName>
</protein>
<comment type="subcellular location">
    <subcellularLocation>
        <location evidence="1">Fimbrium</location>
    </subcellularLocation>
</comment>
<dbReference type="GO" id="GO:0009289">
    <property type="term" value="C:pilus"/>
    <property type="evidence" value="ECO:0007669"/>
    <property type="project" value="UniProtKB-SubCell"/>
</dbReference>
<evidence type="ECO:0000259" key="5">
    <source>
        <dbReference type="Pfam" id="PF00419"/>
    </source>
</evidence>
<evidence type="ECO:0000256" key="3">
    <source>
        <dbReference type="ARBA" id="ARBA00022729"/>
    </source>
</evidence>
<dbReference type="SUPFAM" id="SSF49401">
    <property type="entry name" value="Bacterial adhesins"/>
    <property type="match status" value="1"/>
</dbReference>
<gene>
    <name evidence="6" type="primary">papK</name>
    <name evidence="6" type="ORF">NCTC10718_05124</name>
</gene>
<sequence>MNNTIFRVLSVAGFLSLVTVVEPQAVGSSLDVTFTGALVDRMCEFEQGDAALEVTFPTRALKYFEQYTRTETEPFVIGLKNCTSSTKDKLVDLTFSFPQTEMVNGTVMLKPSGDTGLVIGLLDGKGNVVMPDHAVDTGTITQTGDGTLNRFTLGAYVMAPPGVTVKAGQYSATTTFTVSYR</sequence>
<evidence type="ECO:0000256" key="1">
    <source>
        <dbReference type="ARBA" id="ARBA00004561"/>
    </source>
</evidence>
<evidence type="ECO:0000256" key="2">
    <source>
        <dbReference type="ARBA" id="ARBA00006671"/>
    </source>
</evidence>
<evidence type="ECO:0000313" key="7">
    <source>
        <dbReference type="Proteomes" id="UP000254332"/>
    </source>
</evidence>
<dbReference type="GO" id="GO:0043709">
    <property type="term" value="P:cell adhesion involved in single-species biofilm formation"/>
    <property type="evidence" value="ECO:0007669"/>
    <property type="project" value="TreeGrafter"/>
</dbReference>
<dbReference type="PANTHER" id="PTHR33420:SF3">
    <property type="entry name" value="FIMBRIAL SUBUNIT ELFA"/>
    <property type="match status" value="1"/>
</dbReference>
<dbReference type="EMBL" id="UGWQ01000004">
    <property type="protein sequence ID" value="SUG27794.1"/>
    <property type="molecule type" value="Genomic_DNA"/>
</dbReference>
<dbReference type="InterPro" id="IPR000259">
    <property type="entry name" value="Adhesion_dom_fimbrial"/>
</dbReference>